<keyword evidence="2" id="KW-1185">Reference proteome</keyword>
<evidence type="ECO:0000313" key="2">
    <source>
        <dbReference type="Proteomes" id="UP001610563"/>
    </source>
</evidence>
<organism evidence="1 2">
    <name type="scientific">Aspergillus keveii</name>
    <dbReference type="NCBI Taxonomy" id="714993"/>
    <lineage>
        <taxon>Eukaryota</taxon>
        <taxon>Fungi</taxon>
        <taxon>Dikarya</taxon>
        <taxon>Ascomycota</taxon>
        <taxon>Pezizomycotina</taxon>
        <taxon>Eurotiomycetes</taxon>
        <taxon>Eurotiomycetidae</taxon>
        <taxon>Eurotiales</taxon>
        <taxon>Aspergillaceae</taxon>
        <taxon>Aspergillus</taxon>
        <taxon>Aspergillus subgen. Nidulantes</taxon>
    </lineage>
</organism>
<reference evidence="1 2" key="1">
    <citation type="submission" date="2024-07" db="EMBL/GenBank/DDBJ databases">
        <title>Section-level genome sequencing and comparative genomics of Aspergillus sections Usti and Cavernicolus.</title>
        <authorList>
            <consortium name="Lawrence Berkeley National Laboratory"/>
            <person name="Nybo J.L."/>
            <person name="Vesth T.C."/>
            <person name="Theobald S."/>
            <person name="Frisvad J.C."/>
            <person name="Larsen T.O."/>
            <person name="Kjaerboelling I."/>
            <person name="Rothschild-Mancinelli K."/>
            <person name="Lyhne E.K."/>
            <person name="Kogle M.E."/>
            <person name="Barry K."/>
            <person name="Clum A."/>
            <person name="Na H."/>
            <person name="Ledsgaard L."/>
            <person name="Lin J."/>
            <person name="Lipzen A."/>
            <person name="Kuo A."/>
            <person name="Riley R."/>
            <person name="Mondo S."/>
            <person name="Labutti K."/>
            <person name="Haridas S."/>
            <person name="Pangalinan J."/>
            <person name="Salamov A.A."/>
            <person name="Simmons B.A."/>
            <person name="Magnuson J.K."/>
            <person name="Chen J."/>
            <person name="Drula E."/>
            <person name="Henrissat B."/>
            <person name="Wiebenga A."/>
            <person name="Lubbers R.J."/>
            <person name="Gomes A.C."/>
            <person name="Makela M.R."/>
            <person name="Stajich J."/>
            <person name="Grigoriev I.V."/>
            <person name="Mortensen U.H."/>
            <person name="De Vries R.P."/>
            <person name="Baker S.E."/>
            <person name="Andersen M.R."/>
        </authorList>
    </citation>
    <scope>NUCLEOTIDE SEQUENCE [LARGE SCALE GENOMIC DNA]</scope>
    <source>
        <strain evidence="1 2">CBS 209.92</strain>
    </source>
</reference>
<accession>A0ABR4FNV2</accession>
<dbReference type="Proteomes" id="UP001610563">
    <property type="component" value="Unassembled WGS sequence"/>
</dbReference>
<dbReference type="Pfam" id="PF11017">
    <property type="entry name" value="DUF2855"/>
    <property type="match status" value="1"/>
</dbReference>
<dbReference type="InterPro" id="IPR021276">
    <property type="entry name" value="DUF2855"/>
</dbReference>
<sequence>MDVHVVSKSNNANHATFPLPPPATPLAPSSIRVRATILSLTSNNLTYALLGDILHWWDTYPVPENAPAPYNDRTAWGVVPAWGFATVLESTIPEITSETKIWGYWPASAHVVDLTLSKNEDDPETHWIETSLHRAAVLPLYNRYIISTSDTTDEARHAWESAVRPIWQCGYVLSEYVFTPDPAKNPAIHPLPGVPSVKKDWTNEDADISKTVVISLAASSKTGRSAAHNFACRPPGSGPLGLLQVTSSPEAIGAAAKALKPHFATKAVEYSDLAKSEVASWLASLSPSKIVIIDFGSRDGGFDALHSLVKSHEGLSAAELVILAVGFQQKVYTLADVAAAQAAVGAHGIIQLNTGPILDAALRIQGARRAFEGLEERWGR</sequence>
<name>A0ABR4FNV2_9EURO</name>
<gene>
    <name evidence="1" type="ORF">BJX66DRAFT_315868</name>
</gene>
<proteinExistence type="predicted"/>
<dbReference type="EMBL" id="JBFTWV010000161">
    <property type="protein sequence ID" value="KAL2784941.1"/>
    <property type="molecule type" value="Genomic_DNA"/>
</dbReference>
<comment type="caution">
    <text evidence="1">The sequence shown here is derived from an EMBL/GenBank/DDBJ whole genome shotgun (WGS) entry which is preliminary data.</text>
</comment>
<evidence type="ECO:0000313" key="1">
    <source>
        <dbReference type="EMBL" id="KAL2784941.1"/>
    </source>
</evidence>
<protein>
    <submittedName>
        <fullName evidence="1">Uncharacterized protein</fullName>
    </submittedName>
</protein>